<dbReference type="InterPro" id="IPR050639">
    <property type="entry name" value="SSR_resolvase"/>
</dbReference>
<keyword evidence="1" id="KW-0238">DNA-binding</keyword>
<proteinExistence type="predicted"/>
<sequence length="204" mass="24039">KHNFPFCGLFHCSCGAAITAQFAKGNGGLYRYYRCTRKFGPCKEKYIQEKELINQICQKLKEIILPADWAKEMLEYLEKEELKENQVGENFVQKINQKLAEIQNKLDKLLEGYLDGLIDEDDYKRKKEELIQQKISLRNEKETAEKRKFQSWIEPTQNFIKTAFSIQKIISEKSLEEIKQIVQKVGTNHTISNKKVAWNWQPPY</sequence>
<protein>
    <recommendedName>
        <fullName evidence="6">Recombinase zinc beta ribbon domain-containing protein</fullName>
    </recommendedName>
</protein>
<evidence type="ECO:0000256" key="2">
    <source>
        <dbReference type="ARBA" id="ARBA00023172"/>
    </source>
</evidence>
<evidence type="ECO:0000313" key="4">
    <source>
        <dbReference type="EMBL" id="PIY90789.1"/>
    </source>
</evidence>
<gene>
    <name evidence="4" type="ORF">COY72_01625</name>
</gene>
<accession>A0A2M7R7K0</accession>
<feature type="coiled-coil region" evidence="3">
    <location>
        <begin position="92"/>
        <end position="147"/>
    </location>
</feature>
<evidence type="ECO:0000256" key="3">
    <source>
        <dbReference type="SAM" id="Coils"/>
    </source>
</evidence>
<dbReference type="GO" id="GO:0003677">
    <property type="term" value="F:DNA binding"/>
    <property type="evidence" value="ECO:0007669"/>
    <property type="project" value="UniProtKB-KW"/>
</dbReference>
<keyword evidence="3" id="KW-0175">Coiled coil</keyword>
<name>A0A2M7R7K0_9BACT</name>
<dbReference type="Proteomes" id="UP000230055">
    <property type="component" value="Unassembled WGS sequence"/>
</dbReference>
<evidence type="ECO:0000313" key="5">
    <source>
        <dbReference type="Proteomes" id="UP000230055"/>
    </source>
</evidence>
<dbReference type="PANTHER" id="PTHR30461:SF2">
    <property type="entry name" value="SERINE RECOMBINASE PINE-RELATED"/>
    <property type="match status" value="1"/>
</dbReference>
<dbReference type="AlphaFoldDB" id="A0A2M7R7K0"/>
<feature type="non-terminal residue" evidence="4">
    <location>
        <position position="204"/>
    </location>
</feature>
<organism evidence="4 5">
    <name type="scientific">Candidatus Nealsonbacteria bacterium CG_4_10_14_0_8_um_filter_35_10</name>
    <dbReference type="NCBI Taxonomy" id="1974683"/>
    <lineage>
        <taxon>Bacteria</taxon>
        <taxon>Candidatus Nealsoniibacteriota</taxon>
    </lineage>
</organism>
<dbReference type="EMBL" id="PFLX01000041">
    <property type="protein sequence ID" value="PIY90789.1"/>
    <property type="molecule type" value="Genomic_DNA"/>
</dbReference>
<feature type="non-terminal residue" evidence="4">
    <location>
        <position position="1"/>
    </location>
</feature>
<comment type="caution">
    <text evidence="4">The sequence shown here is derived from an EMBL/GenBank/DDBJ whole genome shotgun (WGS) entry which is preliminary data.</text>
</comment>
<keyword evidence="2" id="KW-0233">DNA recombination</keyword>
<evidence type="ECO:0000256" key="1">
    <source>
        <dbReference type="ARBA" id="ARBA00023125"/>
    </source>
</evidence>
<reference evidence="5" key="1">
    <citation type="submission" date="2017-09" db="EMBL/GenBank/DDBJ databases">
        <title>Depth-based differentiation of microbial function through sediment-hosted aquifers and enrichment of novel symbionts in the deep terrestrial subsurface.</title>
        <authorList>
            <person name="Probst A.J."/>
            <person name="Ladd B."/>
            <person name="Jarett J.K."/>
            <person name="Geller-Mcgrath D.E."/>
            <person name="Sieber C.M.K."/>
            <person name="Emerson J.B."/>
            <person name="Anantharaman K."/>
            <person name="Thomas B.C."/>
            <person name="Malmstrom R."/>
            <person name="Stieglmeier M."/>
            <person name="Klingl A."/>
            <person name="Woyke T."/>
            <person name="Ryan C.M."/>
            <person name="Banfield J.F."/>
        </authorList>
    </citation>
    <scope>NUCLEOTIDE SEQUENCE [LARGE SCALE GENOMIC DNA]</scope>
</reference>
<evidence type="ECO:0008006" key="6">
    <source>
        <dbReference type="Google" id="ProtNLM"/>
    </source>
</evidence>
<dbReference type="PANTHER" id="PTHR30461">
    <property type="entry name" value="DNA-INVERTASE FROM LAMBDOID PROPHAGE"/>
    <property type="match status" value="1"/>
</dbReference>
<dbReference type="GO" id="GO:0000150">
    <property type="term" value="F:DNA strand exchange activity"/>
    <property type="evidence" value="ECO:0007669"/>
    <property type="project" value="TreeGrafter"/>
</dbReference>